<dbReference type="InterPro" id="IPR050542">
    <property type="entry name" value="Glycosyl_Hydrlase18_Chitinase"/>
</dbReference>
<dbReference type="GO" id="GO:0098552">
    <property type="term" value="C:side of membrane"/>
    <property type="evidence" value="ECO:0007669"/>
    <property type="project" value="UniProtKB-KW"/>
</dbReference>
<feature type="domain" description="GH18" evidence="18">
    <location>
        <begin position="1"/>
        <end position="290"/>
    </location>
</feature>
<evidence type="ECO:0000256" key="4">
    <source>
        <dbReference type="ARBA" id="ARBA00012729"/>
    </source>
</evidence>
<keyword evidence="6" id="KW-0964">Secreted</keyword>
<evidence type="ECO:0000256" key="12">
    <source>
        <dbReference type="ARBA" id="ARBA00023277"/>
    </source>
</evidence>
<dbReference type="HOGENOM" id="CLU_007818_6_1_1"/>
<keyword evidence="13" id="KW-0449">Lipoprotein</keyword>
<evidence type="ECO:0000256" key="15">
    <source>
        <dbReference type="ARBA" id="ARBA00023326"/>
    </source>
</evidence>
<evidence type="ECO:0000256" key="3">
    <source>
        <dbReference type="ARBA" id="ARBA00004613"/>
    </source>
</evidence>
<evidence type="ECO:0000256" key="6">
    <source>
        <dbReference type="ARBA" id="ARBA00022525"/>
    </source>
</evidence>
<dbReference type="EMBL" id="GL985072">
    <property type="protein sequence ID" value="EGR46532.1"/>
    <property type="molecule type" value="Genomic_DNA"/>
</dbReference>
<accession>G0RQH3</accession>
<comment type="similarity">
    <text evidence="17">Belongs to the glycosyl hydrolase 18 family.</text>
</comment>
<dbReference type="KEGG" id="tre:TRIREDRAFT_66041"/>
<keyword evidence="8 16" id="KW-0378">Hydrolase</keyword>
<keyword evidence="15" id="KW-0624">Polysaccharide degradation</keyword>
<keyword evidence="20" id="KW-1185">Reference proteome</keyword>
<dbReference type="Pfam" id="PF00704">
    <property type="entry name" value="Glyco_hydro_18"/>
    <property type="match status" value="1"/>
</dbReference>
<dbReference type="RefSeq" id="XP_006967420.1">
    <property type="nucleotide sequence ID" value="XM_006967358.1"/>
</dbReference>
<dbReference type="InterPro" id="IPR017853">
    <property type="entry name" value="GH"/>
</dbReference>
<keyword evidence="7" id="KW-0325">Glycoprotein</keyword>
<keyword evidence="11" id="KW-0472">Membrane</keyword>
<evidence type="ECO:0000256" key="11">
    <source>
        <dbReference type="ARBA" id="ARBA00023136"/>
    </source>
</evidence>
<dbReference type="STRING" id="431241.G0RQH3"/>
<dbReference type="GO" id="GO:0008843">
    <property type="term" value="F:endochitinase activity"/>
    <property type="evidence" value="ECO:0007669"/>
    <property type="project" value="UniProtKB-EC"/>
</dbReference>
<evidence type="ECO:0000256" key="13">
    <source>
        <dbReference type="ARBA" id="ARBA00023288"/>
    </source>
</evidence>
<dbReference type="PANTHER" id="PTHR45708">
    <property type="entry name" value="ENDOCHITINASE"/>
    <property type="match status" value="1"/>
</dbReference>
<reference evidence="19 20" key="1">
    <citation type="journal article" date="2008" name="Nat. Biotechnol.">
        <title>Genome sequencing and analysis of the biomass-degrading fungus Trichoderma reesei (syn. Hypocrea jecorina).</title>
        <authorList>
            <person name="Martinez D."/>
            <person name="Berka R.M."/>
            <person name="Henrissat B."/>
            <person name="Saloheimo M."/>
            <person name="Arvas M."/>
            <person name="Baker S.E."/>
            <person name="Chapman J."/>
            <person name="Chertkov O."/>
            <person name="Coutinho P.M."/>
            <person name="Cullen D."/>
            <person name="Danchin E.G."/>
            <person name="Grigoriev I.V."/>
            <person name="Harris P."/>
            <person name="Jackson M."/>
            <person name="Kubicek C.P."/>
            <person name="Han C.S."/>
            <person name="Ho I."/>
            <person name="Larrondo L.F."/>
            <person name="de Leon A.L."/>
            <person name="Magnuson J.K."/>
            <person name="Merino S."/>
            <person name="Misra M."/>
            <person name="Nelson B."/>
            <person name="Putnam N."/>
            <person name="Robbertse B."/>
            <person name="Salamov A.A."/>
            <person name="Schmoll M."/>
            <person name="Terry A."/>
            <person name="Thayer N."/>
            <person name="Westerholm-Parvinen A."/>
            <person name="Schoch C.L."/>
            <person name="Yao J."/>
            <person name="Barabote R."/>
            <person name="Nelson M.A."/>
            <person name="Detter C."/>
            <person name="Bruce D."/>
            <person name="Kuske C.R."/>
            <person name="Xie G."/>
            <person name="Richardson P."/>
            <person name="Rokhsar D.S."/>
            <person name="Lucas S.M."/>
            <person name="Rubin E.M."/>
            <person name="Dunn-Coleman N."/>
            <person name="Ward M."/>
            <person name="Brettin T.S."/>
        </authorList>
    </citation>
    <scope>NUCLEOTIDE SEQUENCE [LARGE SCALE GENOMIC DNA]</scope>
    <source>
        <strain evidence="19 20">QM6a</strain>
    </source>
</reference>
<dbReference type="InterPro" id="IPR001223">
    <property type="entry name" value="Glyco_hydro18_cat"/>
</dbReference>
<evidence type="ECO:0000313" key="20">
    <source>
        <dbReference type="Proteomes" id="UP000008984"/>
    </source>
</evidence>
<evidence type="ECO:0000256" key="8">
    <source>
        <dbReference type="ARBA" id="ARBA00022801"/>
    </source>
</evidence>
<dbReference type="GO" id="GO:0005576">
    <property type="term" value="C:extracellular region"/>
    <property type="evidence" value="ECO:0007669"/>
    <property type="project" value="UniProtKB-SubCell"/>
</dbReference>
<evidence type="ECO:0000256" key="14">
    <source>
        <dbReference type="ARBA" id="ARBA00023295"/>
    </source>
</evidence>
<evidence type="ECO:0000313" key="19">
    <source>
        <dbReference type="EMBL" id="EGR46532.1"/>
    </source>
</evidence>
<keyword evidence="14 16" id="KW-0326">Glycosidase</keyword>
<dbReference type="GO" id="GO:0006032">
    <property type="term" value="P:chitin catabolic process"/>
    <property type="evidence" value="ECO:0007669"/>
    <property type="project" value="UniProtKB-KW"/>
</dbReference>
<organism evidence="20">
    <name type="scientific">Hypocrea jecorina (strain QM6a)</name>
    <name type="common">Trichoderma reesei</name>
    <dbReference type="NCBI Taxonomy" id="431241"/>
    <lineage>
        <taxon>Eukaryota</taxon>
        <taxon>Fungi</taxon>
        <taxon>Dikarya</taxon>
        <taxon>Ascomycota</taxon>
        <taxon>Pezizomycotina</taxon>
        <taxon>Sordariomycetes</taxon>
        <taxon>Hypocreomycetidae</taxon>
        <taxon>Hypocreales</taxon>
        <taxon>Hypocreaceae</taxon>
        <taxon>Trichoderma</taxon>
    </lineage>
</organism>
<feature type="non-terminal residue" evidence="19">
    <location>
        <position position="1"/>
    </location>
</feature>
<evidence type="ECO:0000256" key="9">
    <source>
        <dbReference type="ARBA" id="ARBA00023024"/>
    </source>
</evidence>
<evidence type="ECO:0000256" key="16">
    <source>
        <dbReference type="RuleBase" id="RU000489"/>
    </source>
</evidence>
<evidence type="ECO:0000256" key="2">
    <source>
        <dbReference type="ARBA" id="ARBA00004609"/>
    </source>
</evidence>
<dbReference type="Proteomes" id="UP000008984">
    <property type="component" value="Unassembled WGS sequence"/>
</dbReference>
<keyword evidence="9" id="KW-0146">Chitin degradation</keyword>
<dbReference type="EC" id="3.2.1.14" evidence="4"/>
<keyword evidence="10" id="KW-0843">Virulence</keyword>
<feature type="non-terminal residue" evidence="19">
    <location>
        <position position="290"/>
    </location>
</feature>
<keyword evidence="12" id="KW-0119">Carbohydrate metabolism</keyword>
<proteinExistence type="inferred from homology"/>
<keyword evidence="7" id="KW-0336">GPI-anchor</keyword>
<keyword evidence="5" id="KW-1003">Cell membrane</keyword>
<protein>
    <recommendedName>
        <fullName evidence="4">chitinase</fullName>
        <ecNumber evidence="4">3.2.1.14</ecNumber>
    </recommendedName>
</protein>
<evidence type="ECO:0000256" key="10">
    <source>
        <dbReference type="ARBA" id="ARBA00023026"/>
    </source>
</evidence>
<dbReference type="SUPFAM" id="SSF51445">
    <property type="entry name" value="(Trans)glycosidases"/>
    <property type="match status" value="1"/>
</dbReference>
<dbReference type="VEuPathDB" id="FungiDB:TRIREDRAFT_66041"/>
<sequence length="290" mass="31541">SGVDSITLGFVNGAPDASGYPSLNFGPNCWAESYPGNLGLPSKLLSHCMSLQSDIPYCRSKGVKVILSIGGVYNALTSNYFVGDNGTATDFATFLYNAFGPYNASYTGPRPFDDITTGLPTSVDGFDFDIEADFPNGPYIKMIETFRSLDSSMLITGAPQCPTNPQYFVMKDMIQQAAFDKLFIQFYNNPVCDAIPGNTAGDKFNYDDWEAVIAGSAKSKSAKLYIGLPAIQEPNESGYIDPIAMKNLVCQYKDRPHFGGLSLWDLSRGLVNNINGTSFNQWALDALQYG</sequence>
<dbReference type="GeneID" id="18487400"/>
<evidence type="ECO:0000259" key="18">
    <source>
        <dbReference type="PROSITE" id="PS51910"/>
    </source>
</evidence>
<dbReference type="GO" id="GO:0005886">
    <property type="term" value="C:plasma membrane"/>
    <property type="evidence" value="ECO:0007669"/>
    <property type="project" value="UniProtKB-SubCell"/>
</dbReference>
<name>G0RQH3_HYPJQ</name>
<evidence type="ECO:0000256" key="5">
    <source>
        <dbReference type="ARBA" id="ARBA00022475"/>
    </source>
</evidence>
<dbReference type="PANTHER" id="PTHR45708:SF47">
    <property type="entry name" value="ENDOCHITINASE A"/>
    <property type="match status" value="1"/>
</dbReference>
<dbReference type="eggNOG" id="KOG4701">
    <property type="taxonomic scope" value="Eukaryota"/>
</dbReference>
<dbReference type="PROSITE" id="PS01095">
    <property type="entry name" value="GH18_1"/>
    <property type="match status" value="1"/>
</dbReference>
<dbReference type="GO" id="GO:0000272">
    <property type="term" value="P:polysaccharide catabolic process"/>
    <property type="evidence" value="ECO:0007669"/>
    <property type="project" value="UniProtKB-KW"/>
</dbReference>
<evidence type="ECO:0000256" key="7">
    <source>
        <dbReference type="ARBA" id="ARBA00022622"/>
    </source>
</evidence>
<dbReference type="OrthoDB" id="6020543at2759"/>
<evidence type="ECO:0000256" key="17">
    <source>
        <dbReference type="RuleBase" id="RU004453"/>
    </source>
</evidence>
<dbReference type="Gene3D" id="3.20.20.80">
    <property type="entry name" value="Glycosidases"/>
    <property type="match status" value="1"/>
</dbReference>
<dbReference type="AlphaFoldDB" id="G0RQH3"/>
<evidence type="ECO:0000256" key="1">
    <source>
        <dbReference type="ARBA" id="ARBA00000822"/>
    </source>
</evidence>
<comment type="subcellular location">
    <subcellularLocation>
        <location evidence="2">Cell membrane</location>
        <topology evidence="2">Lipid-anchor</topology>
        <topology evidence="2">GPI-anchor</topology>
    </subcellularLocation>
    <subcellularLocation>
        <location evidence="3">Secreted</location>
    </subcellularLocation>
</comment>
<dbReference type="PROSITE" id="PS51910">
    <property type="entry name" value="GH18_2"/>
    <property type="match status" value="1"/>
</dbReference>
<gene>
    <name evidence="19" type="ORF">TRIREDRAFT_66041</name>
</gene>
<dbReference type="InterPro" id="IPR001579">
    <property type="entry name" value="Glyco_hydro_18_chit_AS"/>
</dbReference>
<comment type="catalytic activity">
    <reaction evidence="1">
        <text>Random endo-hydrolysis of N-acetyl-beta-D-glucosaminide (1-&gt;4)-beta-linkages in chitin and chitodextrins.</text>
        <dbReference type="EC" id="3.2.1.14"/>
    </reaction>
</comment>